<proteinExistence type="predicted"/>
<keyword evidence="1" id="KW-0472">Membrane</keyword>
<name>A0A1X7U7F7_AMPQE</name>
<reference evidence="2" key="1">
    <citation type="submission" date="2017-05" db="UniProtKB">
        <authorList>
            <consortium name="EnsemblMetazoa"/>
        </authorList>
    </citation>
    <scope>IDENTIFICATION</scope>
</reference>
<dbReference type="AlphaFoldDB" id="A0A1X7U7F7"/>
<keyword evidence="1" id="KW-1133">Transmembrane helix</keyword>
<dbReference type="InParanoid" id="A0A1X7U7F7"/>
<keyword evidence="1" id="KW-0812">Transmembrane</keyword>
<organism evidence="2">
    <name type="scientific">Amphimedon queenslandica</name>
    <name type="common">Sponge</name>
    <dbReference type="NCBI Taxonomy" id="400682"/>
    <lineage>
        <taxon>Eukaryota</taxon>
        <taxon>Metazoa</taxon>
        <taxon>Porifera</taxon>
        <taxon>Demospongiae</taxon>
        <taxon>Heteroscleromorpha</taxon>
        <taxon>Haplosclerida</taxon>
        <taxon>Niphatidae</taxon>
        <taxon>Amphimedon</taxon>
    </lineage>
</organism>
<protein>
    <submittedName>
        <fullName evidence="2">Uncharacterized protein</fullName>
    </submittedName>
</protein>
<feature type="transmembrane region" description="Helical" evidence="1">
    <location>
        <begin position="6"/>
        <end position="25"/>
    </location>
</feature>
<evidence type="ECO:0000313" key="2">
    <source>
        <dbReference type="EnsemblMetazoa" id="Aqu2.1.23588_001"/>
    </source>
</evidence>
<evidence type="ECO:0000256" key="1">
    <source>
        <dbReference type="SAM" id="Phobius"/>
    </source>
</evidence>
<accession>A0A1X7U7F7</accession>
<dbReference type="EnsemblMetazoa" id="Aqu2.1.23588_001">
    <property type="protein sequence ID" value="Aqu2.1.23588_001"/>
    <property type="gene ID" value="Aqu2.1.23588"/>
</dbReference>
<sequence>SVVPPPRGAAWDHLWLLLLVMLRALHTRRKITILTVQAEIKMKCQVD</sequence>